<accession>A0A5J4Z5F1</accession>
<dbReference type="Proteomes" id="UP000324585">
    <property type="component" value="Unassembled WGS sequence"/>
</dbReference>
<dbReference type="GO" id="GO:1990904">
    <property type="term" value="C:ribonucleoprotein complex"/>
    <property type="evidence" value="ECO:0007669"/>
    <property type="project" value="UniProtKB-KW"/>
</dbReference>
<evidence type="ECO:0000313" key="8">
    <source>
        <dbReference type="EMBL" id="KAA8499279.1"/>
    </source>
</evidence>
<feature type="compositionally biased region" description="Basic residues" evidence="7">
    <location>
        <begin position="233"/>
        <end position="242"/>
    </location>
</feature>
<comment type="subcellular location">
    <subcellularLocation>
        <location evidence="1">Mitochondrion</location>
    </subcellularLocation>
</comment>
<gene>
    <name evidence="8" type="ORF">FVE85_6864</name>
</gene>
<reference evidence="9" key="1">
    <citation type="journal article" date="2019" name="Nat. Commun.">
        <title>Expansion of phycobilisome linker gene families in mesophilic red algae.</title>
        <authorList>
            <person name="Lee J."/>
            <person name="Kim D."/>
            <person name="Bhattacharya D."/>
            <person name="Yoon H.S."/>
        </authorList>
    </citation>
    <scope>NUCLEOTIDE SEQUENCE [LARGE SCALE GENOMIC DNA]</scope>
    <source>
        <strain evidence="9">CCMP 1328</strain>
    </source>
</reference>
<keyword evidence="3" id="KW-0689">Ribosomal protein</keyword>
<feature type="region of interest" description="Disordered" evidence="7">
    <location>
        <begin position="216"/>
        <end position="242"/>
    </location>
</feature>
<proteinExistence type="inferred from homology"/>
<name>A0A5J4Z5F1_PORPP</name>
<sequence length="242" mass="26420">MRSFKSASLFGLSNGLSAGPGGGAVRRTFVSHARVACFTSGGEKDASHGNAAADGNAQMVAGGADDLSAQGPGAAAMLRVDWVRQVMEQEIEPVADERVARDLRTGRLTVASETSPTEEDQIQIQNTREFYIDTLLAERFASKGCLSTGRSLHDIQCDIHGWNRNPTGQRNGRRILRKRLIGQEVVDWYIPRIFRQPGSPIKMNAVEQYRQLRHIARRKAGKGPPAKGEGKRSKIAAGKKKK</sequence>
<comment type="similarity">
    <text evidence="2">Belongs to the mitochondrion-specific ribosomal protein mS33 family.</text>
</comment>
<dbReference type="GO" id="GO:0005739">
    <property type="term" value="C:mitochondrion"/>
    <property type="evidence" value="ECO:0007669"/>
    <property type="project" value="UniProtKB-SubCell"/>
</dbReference>
<comment type="caution">
    <text evidence="8">The sequence shown here is derived from an EMBL/GenBank/DDBJ whole genome shotgun (WGS) entry which is preliminary data.</text>
</comment>
<evidence type="ECO:0000313" key="9">
    <source>
        <dbReference type="Proteomes" id="UP000324585"/>
    </source>
</evidence>
<dbReference type="GO" id="GO:0005840">
    <property type="term" value="C:ribosome"/>
    <property type="evidence" value="ECO:0007669"/>
    <property type="project" value="UniProtKB-KW"/>
</dbReference>
<evidence type="ECO:0000256" key="4">
    <source>
        <dbReference type="ARBA" id="ARBA00023128"/>
    </source>
</evidence>
<evidence type="ECO:0000256" key="6">
    <source>
        <dbReference type="ARBA" id="ARBA00035132"/>
    </source>
</evidence>
<keyword evidence="9" id="KW-1185">Reference proteome</keyword>
<dbReference type="OrthoDB" id="6495301at2759"/>
<dbReference type="InterPro" id="IPR013219">
    <property type="entry name" value="Ribosomal_mS33"/>
</dbReference>
<dbReference type="EMBL" id="VRMN01000001">
    <property type="protein sequence ID" value="KAA8499279.1"/>
    <property type="molecule type" value="Genomic_DNA"/>
</dbReference>
<evidence type="ECO:0000256" key="5">
    <source>
        <dbReference type="ARBA" id="ARBA00023274"/>
    </source>
</evidence>
<dbReference type="Pfam" id="PF08293">
    <property type="entry name" value="MRP-S33"/>
    <property type="match status" value="1"/>
</dbReference>
<dbReference type="PANTHER" id="PTHR13362:SF2">
    <property type="entry name" value="SMALL RIBOSOMAL SUBUNIT PROTEIN MS33"/>
    <property type="match status" value="1"/>
</dbReference>
<keyword evidence="5" id="KW-0687">Ribonucleoprotein</keyword>
<evidence type="ECO:0000256" key="7">
    <source>
        <dbReference type="SAM" id="MobiDB-lite"/>
    </source>
</evidence>
<keyword evidence="4" id="KW-0496">Mitochondrion</keyword>
<evidence type="ECO:0000256" key="2">
    <source>
        <dbReference type="ARBA" id="ARBA00008970"/>
    </source>
</evidence>
<evidence type="ECO:0000256" key="1">
    <source>
        <dbReference type="ARBA" id="ARBA00004173"/>
    </source>
</evidence>
<dbReference type="PANTHER" id="PTHR13362">
    <property type="entry name" value="MITOCHONDRIAL RIBOSOMAL PROTEIN S33"/>
    <property type="match status" value="1"/>
</dbReference>
<protein>
    <recommendedName>
        <fullName evidence="6">Small ribosomal subunit protein mS33</fullName>
    </recommendedName>
</protein>
<evidence type="ECO:0000256" key="3">
    <source>
        <dbReference type="ARBA" id="ARBA00022980"/>
    </source>
</evidence>
<organism evidence="8 9">
    <name type="scientific">Porphyridium purpureum</name>
    <name type="common">Red alga</name>
    <name type="synonym">Porphyridium cruentum</name>
    <dbReference type="NCBI Taxonomy" id="35688"/>
    <lineage>
        <taxon>Eukaryota</taxon>
        <taxon>Rhodophyta</taxon>
        <taxon>Bangiophyceae</taxon>
        <taxon>Porphyridiales</taxon>
        <taxon>Porphyridiaceae</taxon>
        <taxon>Porphyridium</taxon>
    </lineage>
</organism>
<dbReference type="AlphaFoldDB" id="A0A5J4Z5F1"/>